<accession>A0A1C0AWY8</accession>
<dbReference type="PROSITE" id="PS51755">
    <property type="entry name" value="OMPR_PHOB"/>
    <property type="match status" value="1"/>
</dbReference>
<feature type="domain" description="Response regulatory" evidence="8">
    <location>
        <begin position="12"/>
        <end position="126"/>
    </location>
</feature>
<dbReference type="Pfam" id="PF00486">
    <property type="entry name" value="Trans_reg_C"/>
    <property type="match status" value="1"/>
</dbReference>
<evidence type="ECO:0000256" key="2">
    <source>
        <dbReference type="ARBA" id="ARBA00023012"/>
    </source>
</evidence>
<dbReference type="Gene3D" id="1.10.10.10">
    <property type="entry name" value="Winged helix-like DNA-binding domain superfamily/Winged helix DNA-binding domain"/>
    <property type="match status" value="1"/>
</dbReference>
<dbReference type="GO" id="GO:0032993">
    <property type="term" value="C:protein-DNA complex"/>
    <property type="evidence" value="ECO:0007669"/>
    <property type="project" value="TreeGrafter"/>
</dbReference>
<dbReference type="OrthoDB" id="5348699at2"/>
<dbReference type="RefSeq" id="WP_066170566.1">
    <property type="nucleotide sequence ID" value="NZ_CP036246.2"/>
</dbReference>
<evidence type="ECO:0000259" key="9">
    <source>
        <dbReference type="PROSITE" id="PS51755"/>
    </source>
</evidence>
<dbReference type="Proteomes" id="UP000322644">
    <property type="component" value="Chromosome"/>
</dbReference>
<dbReference type="PANTHER" id="PTHR48111">
    <property type="entry name" value="REGULATOR OF RPOS"/>
    <property type="match status" value="1"/>
</dbReference>
<keyword evidence="2" id="KW-0902">Two-component regulatory system</keyword>
<keyword evidence="4 7" id="KW-0238">DNA-binding</keyword>
<dbReference type="GO" id="GO:0005829">
    <property type="term" value="C:cytosol"/>
    <property type="evidence" value="ECO:0007669"/>
    <property type="project" value="TreeGrafter"/>
</dbReference>
<evidence type="ECO:0000259" key="8">
    <source>
        <dbReference type="PROSITE" id="PS50110"/>
    </source>
</evidence>
<sequence>MQNIHKKLQNLSVLIVEDDISTLKWLSRILAIYFKEVCISEDAMQALEIFNNRSFDVVISDIEMPHVDGLHLLQKIALIKNSTIRAVMTAFNSPEYMNRVIESDVHFYFKKPIDIDELLVAISSKLTKQNSKDKKISLGEEFLYDYKQKNIRKDNLEISLTKKEILLLEYLINNKNSIVSIEQLENSVWQETVSADAVRMVVANLRKKTYSKLIKNIKGIGYKINNL</sequence>
<evidence type="ECO:0000256" key="6">
    <source>
        <dbReference type="PROSITE-ProRule" id="PRU00169"/>
    </source>
</evidence>
<evidence type="ECO:0000256" key="1">
    <source>
        <dbReference type="ARBA" id="ARBA00022553"/>
    </source>
</evidence>
<keyword evidence="3" id="KW-0805">Transcription regulation</keyword>
<reference evidence="11 13" key="3">
    <citation type="submission" date="2019-09" db="EMBL/GenBank/DDBJ databases">
        <title>Taxonomic note: a critical rebuttal of the proposed division of the genus Arcobacter into six genera, emended descriptions of Arcobacter anaerophilus and the genus Arcobacter, and an assessment of genus-level boundaries for Epsilonproteobacteria using in silico genomic comparator tools.</title>
        <authorList>
            <person name="On S.L.W."/>
            <person name="Miller W.G."/>
            <person name="Biggs P."/>
            <person name="Cornelius A."/>
            <person name="Vandamme P."/>
        </authorList>
    </citation>
    <scope>NUCLEOTIDE SEQUENCE [LARGE SCALE GENOMIC DNA]</scope>
    <source>
        <strain evidence="11 13">CCUG 56899</strain>
    </source>
</reference>
<dbReference type="SMART" id="SM00448">
    <property type="entry name" value="REC"/>
    <property type="match status" value="1"/>
</dbReference>
<dbReference type="SMART" id="SM00862">
    <property type="entry name" value="Trans_reg_C"/>
    <property type="match status" value="1"/>
</dbReference>
<keyword evidence="12" id="KW-1185">Reference proteome</keyword>
<evidence type="ECO:0000313" key="10">
    <source>
        <dbReference type="EMBL" id="OCL91638.1"/>
    </source>
</evidence>
<proteinExistence type="predicted"/>
<feature type="DNA-binding region" description="OmpR/PhoB-type" evidence="7">
    <location>
        <begin position="133"/>
        <end position="226"/>
    </location>
</feature>
<dbReference type="Proteomes" id="UP000093159">
    <property type="component" value="Unassembled WGS sequence"/>
</dbReference>
<dbReference type="InterPro" id="IPR039420">
    <property type="entry name" value="WalR-like"/>
</dbReference>
<dbReference type="AlphaFoldDB" id="A0A1C0AWY8"/>
<feature type="modified residue" description="4-aspartylphosphate" evidence="6">
    <location>
        <position position="61"/>
    </location>
</feature>
<gene>
    <name evidence="10" type="primary">mprA_4</name>
    <name evidence="10" type="ORF">AAX28_01383</name>
    <name evidence="11" type="ORF">APORC_0108</name>
</gene>
<dbReference type="GO" id="GO:0000156">
    <property type="term" value="F:phosphorelay response regulator activity"/>
    <property type="evidence" value="ECO:0007669"/>
    <property type="project" value="TreeGrafter"/>
</dbReference>
<evidence type="ECO:0000256" key="4">
    <source>
        <dbReference type="ARBA" id="ARBA00023125"/>
    </source>
</evidence>
<dbReference type="SUPFAM" id="SSF52172">
    <property type="entry name" value="CheY-like"/>
    <property type="match status" value="1"/>
</dbReference>
<keyword evidence="1 6" id="KW-0597">Phosphoprotein</keyword>
<dbReference type="InterPro" id="IPR001867">
    <property type="entry name" value="OmpR/PhoB-type_DNA-bd"/>
</dbReference>
<evidence type="ECO:0000256" key="7">
    <source>
        <dbReference type="PROSITE-ProRule" id="PRU01091"/>
    </source>
</evidence>
<dbReference type="Pfam" id="PF00072">
    <property type="entry name" value="Response_reg"/>
    <property type="match status" value="1"/>
</dbReference>
<dbReference type="InterPro" id="IPR001789">
    <property type="entry name" value="Sig_transdc_resp-reg_receiver"/>
</dbReference>
<protein>
    <submittedName>
        <fullName evidence="10">Response regulator MprA</fullName>
    </submittedName>
    <submittedName>
        <fullName evidence="11">Two-component system response regulator</fullName>
    </submittedName>
</protein>
<dbReference type="InterPro" id="IPR011006">
    <property type="entry name" value="CheY-like_superfamily"/>
</dbReference>
<dbReference type="Gene3D" id="3.40.50.2300">
    <property type="match status" value="1"/>
</dbReference>
<dbReference type="EMBL" id="LDIR01000002">
    <property type="protein sequence ID" value="OCL91638.1"/>
    <property type="molecule type" value="Genomic_DNA"/>
</dbReference>
<keyword evidence="5" id="KW-0804">Transcription</keyword>
<reference evidence="11 13" key="2">
    <citation type="submission" date="2019-09" db="EMBL/GenBank/DDBJ databases">
        <title>Complete genome sequencing of four Arcobacter species reveals a diverse suite of mobile elements.</title>
        <authorList>
            <person name="Miller W.G."/>
            <person name="Yee E."/>
            <person name="Bono J.L."/>
        </authorList>
    </citation>
    <scope>NUCLEOTIDE SEQUENCE [LARGE SCALE GENOMIC DNA]</scope>
    <source>
        <strain evidence="11 13">CCUG 56899</strain>
    </source>
</reference>
<dbReference type="KEGG" id="apoc:APORC_0108"/>
<dbReference type="InterPro" id="IPR036388">
    <property type="entry name" value="WH-like_DNA-bd_sf"/>
</dbReference>
<evidence type="ECO:0000256" key="5">
    <source>
        <dbReference type="ARBA" id="ARBA00023163"/>
    </source>
</evidence>
<reference evidence="10 12" key="1">
    <citation type="submission" date="2015-05" db="EMBL/GenBank/DDBJ databases">
        <authorList>
            <person name="Rovetto F."/>
            <person name="Cocolin L."/>
            <person name="Illeghems K."/>
            <person name="Van Nieuwerburgh F."/>
            <person name="Houf K."/>
        </authorList>
    </citation>
    <scope>NUCLEOTIDE SEQUENCE [LARGE SCALE GENOMIC DNA]</scope>
    <source>
        <strain evidence="10 12">117434</strain>
    </source>
</reference>
<evidence type="ECO:0000313" key="13">
    <source>
        <dbReference type="Proteomes" id="UP000322644"/>
    </source>
</evidence>
<dbReference type="GO" id="GO:0006355">
    <property type="term" value="P:regulation of DNA-templated transcription"/>
    <property type="evidence" value="ECO:0007669"/>
    <property type="project" value="InterPro"/>
</dbReference>
<evidence type="ECO:0000313" key="12">
    <source>
        <dbReference type="Proteomes" id="UP000093159"/>
    </source>
</evidence>
<dbReference type="PANTHER" id="PTHR48111:SF1">
    <property type="entry name" value="TWO-COMPONENT RESPONSE REGULATOR ORR33"/>
    <property type="match status" value="1"/>
</dbReference>
<evidence type="ECO:0000256" key="3">
    <source>
        <dbReference type="ARBA" id="ARBA00023015"/>
    </source>
</evidence>
<organism evidence="11 13">
    <name type="scientific">Arcobacter porcinus</name>
    <dbReference type="NCBI Taxonomy" id="1935204"/>
    <lineage>
        <taxon>Bacteria</taxon>
        <taxon>Pseudomonadati</taxon>
        <taxon>Campylobacterota</taxon>
        <taxon>Epsilonproteobacteria</taxon>
        <taxon>Campylobacterales</taxon>
        <taxon>Arcobacteraceae</taxon>
        <taxon>Arcobacter</taxon>
    </lineage>
</organism>
<dbReference type="EMBL" id="CP036246">
    <property type="protein sequence ID" value="QEP39747.1"/>
    <property type="molecule type" value="Genomic_DNA"/>
</dbReference>
<evidence type="ECO:0000313" key="11">
    <source>
        <dbReference type="EMBL" id="QEP39747.1"/>
    </source>
</evidence>
<dbReference type="GO" id="GO:0000976">
    <property type="term" value="F:transcription cis-regulatory region binding"/>
    <property type="evidence" value="ECO:0007669"/>
    <property type="project" value="TreeGrafter"/>
</dbReference>
<dbReference type="CDD" id="cd00383">
    <property type="entry name" value="trans_reg_C"/>
    <property type="match status" value="1"/>
</dbReference>
<name>A0A1C0AWY8_9BACT</name>
<feature type="domain" description="OmpR/PhoB-type" evidence="9">
    <location>
        <begin position="133"/>
        <end position="226"/>
    </location>
</feature>
<dbReference type="PROSITE" id="PS50110">
    <property type="entry name" value="RESPONSE_REGULATORY"/>
    <property type="match status" value="1"/>
</dbReference>